<dbReference type="InterPro" id="IPR045863">
    <property type="entry name" value="CorA_TM1_TM2"/>
</dbReference>
<dbReference type="InterPro" id="IPR002523">
    <property type="entry name" value="MgTranspt_CorA/ZnTranspt_ZntB"/>
</dbReference>
<organism evidence="6 7">
    <name type="scientific">Ramalina farinacea</name>
    <dbReference type="NCBI Taxonomy" id="258253"/>
    <lineage>
        <taxon>Eukaryota</taxon>
        <taxon>Fungi</taxon>
        <taxon>Dikarya</taxon>
        <taxon>Ascomycota</taxon>
        <taxon>Pezizomycotina</taxon>
        <taxon>Lecanoromycetes</taxon>
        <taxon>OSLEUM clade</taxon>
        <taxon>Lecanoromycetidae</taxon>
        <taxon>Lecanorales</taxon>
        <taxon>Lecanorineae</taxon>
        <taxon>Ramalinaceae</taxon>
        <taxon>Ramalina</taxon>
    </lineage>
</organism>
<sequence length="227" mass="26647">MRDGASTTDIQTAYIWIVRDLRKRQTLHLKRNESVKLVRQYAKCMNEISCVYDISEEKVYRLEELRKRRVEFEMGLTAGVTMPNDQPKLSERIEERIEMIKANHKHLPRLLKDLKGSLDVLFQIRTMEQNELTLMAESNNRAILVFTIVTIIFLPLSFFTSYFGMNIRGVADTDKTERYFWTVCGVVTTFVVGLTIIFGFKERLHEWLLSWISEDVTSTEDESDVEY</sequence>
<keyword evidence="3 5" id="KW-1133">Transmembrane helix</keyword>
<gene>
    <name evidence="6" type="ORF">OHK93_002496</name>
</gene>
<evidence type="ECO:0000256" key="4">
    <source>
        <dbReference type="ARBA" id="ARBA00023136"/>
    </source>
</evidence>
<keyword evidence="7" id="KW-1185">Reference proteome</keyword>
<dbReference type="GO" id="GO:0015087">
    <property type="term" value="F:cobalt ion transmembrane transporter activity"/>
    <property type="evidence" value="ECO:0007669"/>
    <property type="project" value="TreeGrafter"/>
</dbReference>
<dbReference type="GO" id="GO:0015095">
    <property type="term" value="F:magnesium ion transmembrane transporter activity"/>
    <property type="evidence" value="ECO:0007669"/>
    <property type="project" value="TreeGrafter"/>
</dbReference>
<evidence type="ECO:0000313" key="7">
    <source>
        <dbReference type="Proteomes" id="UP001161017"/>
    </source>
</evidence>
<feature type="transmembrane region" description="Helical" evidence="5">
    <location>
        <begin position="142"/>
        <end position="159"/>
    </location>
</feature>
<dbReference type="GO" id="GO:0050897">
    <property type="term" value="F:cobalt ion binding"/>
    <property type="evidence" value="ECO:0007669"/>
    <property type="project" value="TreeGrafter"/>
</dbReference>
<keyword evidence="4 5" id="KW-0472">Membrane</keyword>
<dbReference type="EMBL" id="JAPUFD010000014">
    <property type="protein sequence ID" value="MDI1491287.1"/>
    <property type="molecule type" value="Genomic_DNA"/>
</dbReference>
<dbReference type="Gene3D" id="1.20.58.340">
    <property type="entry name" value="Magnesium transport protein CorA, transmembrane region"/>
    <property type="match status" value="1"/>
</dbReference>
<accession>A0AA43QSB1</accession>
<comment type="caution">
    <text evidence="6">The sequence shown here is derived from an EMBL/GenBank/DDBJ whole genome shotgun (WGS) entry which is preliminary data.</text>
</comment>
<evidence type="ECO:0000313" key="6">
    <source>
        <dbReference type="EMBL" id="MDI1491287.1"/>
    </source>
</evidence>
<name>A0AA43QSB1_9LECA</name>
<evidence type="ECO:0000256" key="5">
    <source>
        <dbReference type="SAM" id="Phobius"/>
    </source>
</evidence>
<proteinExistence type="predicted"/>
<feature type="transmembrane region" description="Helical" evidence="5">
    <location>
        <begin position="179"/>
        <end position="200"/>
    </location>
</feature>
<comment type="subcellular location">
    <subcellularLocation>
        <location evidence="1">Cell membrane</location>
        <topology evidence="1">Multi-pass membrane protein</topology>
    </subcellularLocation>
</comment>
<dbReference type="PANTHER" id="PTHR46494">
    <property type="entry name" value="CORA FAMILY METAL ION TRANSPORTER (EUROFUNG)"/>
    <property type="match status" value="1"/>
</dbReference>
<dbReference type="Proteomes" id="UP001161017">
    <property type="component" value="Unassembled WGS sequence"/>
</dbReference>
<dbReference type="SUPFAM" id="SSF144083">
    <property type="entry name" value="Magnesium transport protein CorA, transmembrane region"/>
    <property type="match status" value="1"/>
</dbReference>
<dbReference type="GO" id="GO:0000287">
    <property type="term" value="F:magnesium ion binding"/>
    <property type="evidence" value="ECO:0007669"/>
    <property type="project" value="TreeGrafter"/>
</dbReference>
<protein>
    <submittedName>
        <fullName evidence="6">Uncharacterized protein</fullName>
    </submittedName>
</protein>
<evidence type="ECO:0000256" key="3">
    <source>
        <dbReference type="ARBA" id="ARBA00022989"/>
    </source>
</evidence>
<dbReference type="Pfam" id="PF01544">
    <property type="entry name" value="CorA"/>
    <property type="match status" value="1"/>
</dbReference>
<reference evidence="6" key="1">
    <citation type="journal article" date="2023" name="Genome Biol. Evol.">
        <title>First Whole Genome Sequence and Flow Cytometry Genome Size Data for the Lichen-Forming Fungus Ramalina farinacea (Ascomycota).</title>
        <authorList>
            <person name="Llewellyn T."/>
            <person name="Mian S."/>
            <person name="Hill R."/>
            <person name="Leitch I.J."/>
            <person name="Gaya E."/>
        </authorList>
    </citation>
    <scope>NUCLEOTIDE SEQUENCE</scope>
    <source>
        <strain evidence="6">LIQ254RAFAR</strain>
    </source>
</reference>
<dbReference type="GO" id="GO:0005886">
    <property type="term" value="C:plasma membrane"/>
    <property type="evidence" value="ECO:0007669"/>
    <property type="project" value="UniProtKB-SubCell"/>
</dbReference>
<evidence type="ECO:0000256" key="1">
    <source>
        <dbReference type="ARBA" id="ARBA00004651"/>
    </source>
</evidence>
<keyword evidence="2 5" id="KW-0812">Transmembrane</keyword>
<dbReference type="AlphaFoldDB" id="A0AA43QSB1"/>
<evidence type="ECO:0000256" key="2">
    <source>
        <dbReference type="ARBA" id="ARBA00022692"/>
    </source>
</evidence>
<dbReference type="PANTHER" id="PTHR46494:SF1">
    <property type="entry name" value="CORA FAMILY METAL ION TRANSPORTER (EUROFUNG)"/>
    <property type="match status" value="1"/>
</dbReference>